<dbReference type="EMBL" id="QHKM01000001">
    <property type="protein sequence ID" value="RAK69658.1"/>
    <property type="molecule type" value="Genomic_DNA"/>
</dbReference>
<dbReference type="OrthoDB" id="884723at2"/>
<feature type="compositionally biased region" description="Polar residues" evidence="1">
    <location>
        <begin position="61"/>
        <end position="71"/>
    </location>
</feature>
<evidence type="ECO:0000256" key="1">
    <source>
        <dbReference type="SAM" id="MobiDB-lite"/>
    </source>
</evidence>
<dbReference type="Proteomes" id="UP000248553">
    <property type="component" value="Unassembled WGS sequence"/>
</dbReference>
<proteinExistence type="predicted"/>
<protein>
    <submittedName>
        <fullName evidence="2">Uncharacterized protein</fullName>
    </submittedName>
</protein>
<reference evidence="3" key="1">
    <citation type="submission" date="2018-05" db="EMBL/GenBank/DDBJ databases">
        <authorList>
            <person name="Nie L."/>
        </authorList>
    </citation>
    <scope>NUCLEOTIDE SEQUENCE [LARGE SCALE GENOMIC DNA]</scope>
    <source>
        <strain evidence="3">NL</strain>
    </source>
</reference>
<keyword evidence="3" id="KW-1185">Reference proteome</keyword>
<sequence>MASNLDYLDPNLLPLEEKVTAYLAAEQELRQLTVATRSHQAETALPAPDTSPFEQRPPTGSFDQTTDEQAQQRDNLQTALDALRQEVLALLPTRDEWVKVNLGYGPSRVGAFRDEASPADAPNYILRVVH</sequence>
<accession>A0A328BX41</accession>
<organism evidence="2 3">
    <name type="scientific">Hymenobacter edaphi</name>
    <dbReference type="NCBI Taxonomy" id="2211146"/>
    <lineage>
        <taxon>Bacteria</taxon>
        <taxon>Pseudomonadati</taxon>
        <taxon>Bacteroidota</taxon>
        <taxon>Cytophagia</taxon>
        <taxon>Cytophagales</taxon>
        <taxon>Hymenobacteraceae</taxon>
        <taxon>Hymenobacter</taxon>
    </lineage>
</organism>
<comment type="caution">
    <text evidence="2">The sequence shown here is derived from an EMBL/GenBank/DDBJ whole genome shotgun (WGS) entry which is preliminary data.</text>
</comment>
<dbReference type="AlphaFoldDB" id="A0A328BX41"/>
<evidence type="ECO:0000313" key="3">
    <source>
        <dbReference type="Proteomes" id="UP000248553"/>
    </source>
</evidence>
<name>A0A328BX41_9BACT</name>
<gene>
    <name evidence="2" type="ORF">DLM85_02020</name>
</gene>
<evidence type="ECO:0000313" key="2">
    <source>
        <dbReference type="EMBL" id="RAK69658.1"/>
    </source>
</evidence>
<dbReference type="RefSeq" id="WP_111476394.1">
    <property type="nucleotide sequence ID" value="NZ_QHKM01000001.1"/>
</dbReference>
<feature type="region of interest" description="Disordered" evidence="1">
    <location>
        <begin position="36"/>
        <end position="71"/>
    </location>
</feature>